<sequence>MMCRKVEGVKFSLMKQNFFQGTTHQTLALELELYERTLREEWQILFDINFCGDRSHPDSASLVHNPFGRKATGQNNNSSRLGFGQFSSPLIFTLLVKISVETSAENTDFLHFNSNETPPISQMFKLEQNKGMKQSTPPPVVSGTWRADCKLANVVPVFKSKKENSRNHRPASPTSTPGKVMEKIILQSIEKHLKGNRVIVHSQHSFMQAKSCLSNLNSFYGKLTHGSSTQCNNVTSGVLQSLILGSELFSIFINDLDSGLEGILSKFTDDTKLGAAVESLEGTETLQRDLDKLEDYVITNHTKFSKSKCEMLHLGWGNPGCTYRLGSERLEISAMGDLGVLLDGKLNLSQQCPGSQEDQRGLGGHQAKHHQPLKEEDVLLFSALGQSHPEYFVQFWAQQYGKKTVRKCLKESNKDGEGP</sequence>
<reference evidence="1" key="1">
    <citation type="submission" date="2019-10" db="EMBL/GenBank/DDBJ databases">
        <authorList>
            <person name="Soares A.E.R."/>
            <person name="Aleixo A."/>
            <person name="Schneider P."/>
            <person name="Miyaki C.Y."/>
            <person name="Schneider M.P."/>
            <person name="Mello C."/>
            <person name="Vasconcelos A.T.R."/>
        </authorList>
    </citation>
    <scope>NUCLEOTIDE SEQUENCE</scope>
    <source>
        <tissue evidence="1">Muscle</tissue>
    </source>
</reference>
<dbReference type="PANTHER" id="PTHR33332">
    <property type="entry name" value="REVERSE TRANSCRIPTASE DOMAIN-CONTAINING PROTEIN"/>
    <property type="match status" value="1"/>
</dbReference>
<proteinExistence type="predicted"/>
<gene>
    <name evidence="1" type="ORF">WISP_22642</name>
</gene>
<dbReference type="Proteomes" id="UP001145742">
    <property type="component" value="Unassembled WGS sequence"/>
</dbReference>
<name>A0ABQ9DMR6_9PASS</name>
<keyword evidence="2" id="KW-1185">Reference proteome</keyword>
<accession>A0ABQ9DMR6</accession>
<evidence type="ECO:0000313" key="1">
    <source>
        <dbReference type="EMBL" id="KAJ7425651.1"/>
    </source>
</evidence>
<organism evidence="1 2">
    <name type="scientific">Willisornis vidua</name>
    <name type="common">Xingu scale-backed antbird</name>
    <dbReference type="NCBI Taxonomy" id="1566151"/>
    <lineage>
        <taxon>Eukaryota</taxon>
        <taxon>Metazoa</taxon>
        <taxon>Chordata</taxon>
        <taxon>Craniata</taxon>
        <taxon>Vertebrata</taxon>
        <taxon>Euteleostomi</taxon>
        <taxon>Archelosauria</taxon>
        <taxon>Archosauria</taxon>
        <taxon>Dinosauria</taxon>
        <taxon>Saurischia</taxon>
        <taxon>Theropoda</taxon>
        <taxon>Coelurosauria</taxon>
        <taxon>Aves</taxon>
        <taxon>Neognathae</taxon>
        <taxon>Neoaves</taxon>
        <taxon>Telluraves</taxon>
        <taxon>Australaves</taxon>
        <taxon>Passeriformes</taxon>
        <taxon>Thamnophilidae</taxon>
        <taxon>Willisornis</taxon>
    </lineage>
</organism>
<comment type="caution">
    <text evidence="1">The sequence shown here is derived from an EMBL/GenBank/DDBJ whole genome shotgun (WGS) entry which is preliminary data.</text>
</comment>
<dbReference type="EMBL" id="WHWB01032455">
    <property type="protein sequence ID" value="KAJ7425651.1"/>
    <property type="molecule type" value="Genomic_DNA"/>
</dbReference>
<evidence type="ECO:0000313" key="2">
    <source>
        <dbReference type="Proteomes" id="UP001145742"/>
    </source>
</evidence>
<protein>
    <recommendedName>
        <fullName evidence="3">Reverse transcriptase domain-containing protein</fullName>
    </recommendedName>
</protein>
<evidence type="ECO:0008006" key="3">
    <source>
        <dbReference type="Google" id="ProtNLM"/>
    </source>
</evidence>